<keyword evidence="7 12" id="KW-1133">Transmembrane helix</keyword>
<feature type="compositionally biased region" description="Basic and acidic residues" evidence="11">
    <location>
        <begin position="792"/>
        <end position="803"/>
    </location>
</feature>
<dbReference type="Pfam" id="PF23256">
    <property type="entry name" value="CHX17_2nd"/>
    <property type="match status" value="1"/>
</dbReference>
<keyword evidence="6" id="KW-0630">Potassium</keyword>
<evidence type="ECO:0000256" key="2">
    <source>
        <dbReference type="ARBA" id="ARBA00022448"/>
    </source>
</evidence>
<dbReference type="InterPro" id="IPR006153">
    <property type="entry name" value="Cation/H_exchanger_TM"/>
</dbReference>
<dbReference type="PANTHER" id="PTHR32468:SF26">
    <property type="entry name" value="CATION_H(+) ANTIPORTER 15"/>
    <property type="match status" value="1"/>
</dbReference>
<evidence type="ECO:0000313" key="16">
    <source>
        <dbReference type="EMBL" id="KAH6823551.1"/>
    </source>
</evidence>
<keyword evidence="4" id="KW-0633">Potassium transport</keyword>
<feature type="region of interest" description="Disordered" evidence="11">
    <location>
        <begin position="783"/>
        <end position="819"/>
    </location>
</feature>
<feature type="transmembrane region" description="Helical" evidence="12">
    <location>
        <begin position="120"/>
        <end position="142"/>
    </location>
</feature>
<reference evidence="16 17" key="1">
    <citation type="journal article" date="2021" name="Nat. Commun.">
        <title>Incipient diploidization of the medicinal plant Perilla within 10,000 years.</title>
        <authorList>
            <person name="Zhang Y."/>
            <person name="Shen Q."/>
            <person name="Leng L."/>
            <person name="Zhang D."/>
            <person name="Chen S."/>
            <person name="Shi Y."/>
            <person name="Ning Z."/>
            <person name="Chen S."/>
        </authorList>
    </citation>
    <scope>NUCLEOTIDE SEQUENCE [LARGE SCALE GENOMIC DNA]</scope>
    <source>
        <strain evidence="17">cv. PC099</strain>
    </source>
</reference>
<dbReference type="InterPro" id="IPR057290">
    <property type="entry name" value="CHX17_C"/>
</dbReference>
<feature type="domain" description="Cation/H(+) antiporter central" evidence="14">
    <location>
        <begin position="469"/>
        <end position="606"/>
    </location>
</feature>
<protein>
    <submittedName>
        <fullName evidence="16">Cation/hydrogen exchanger 15</fullName>
    </submittedName>
</protein>
<dbReference type="InterPro" id="IPR050794">
    <property type="entry name" value="CPA2_transporter"/>
</dbReference>
<organism evidence="16 17">
    <name type="scientific">Perilla frutescens var. hirtella</name>
    <name type="common">Perilla citriodora</name>
    <name type="synonym">Perilla setoyensis</name>
    <dbReference type="NCBI Taxonomy" id="608512"/>
    <lineage>
        <taxon>Eukaryota</taxon>
        <taxon>Viridiplantae</taxon>
        <taxon>Streptophyta</taxon>
        <taxon>Embryophyta</taxon>
        <taxon>Tracheophyta</taxon>
        <taxon>Spermatophyta</taxon>
        <taxon>Magnoliopsida</taxon>
        <taxon>eudicotyledons</taxon>
        <taxon>Gunneridae</taxon>
        <taxon>Pentapetalae</taxon>
        <taxon>asterids</taxon>
        <taxon>lamiids</taxon>
        <taxon>Lamiales</taxon>
        <taxon>Lamiaceae</taxon>
        <taxon>Nepetoideae</taxon>
        <taxon>Elsholtzieae</taxon>
        <taxon>Perilla</taxon>
    </lineage>
</organism>
<sequence length="819" mass="89343">MVVCYAPTMITTSGIWLGDNPLDYSLPLFILQLTLVVVTTRILVFALKPLRQPRVISEILGGIILGPSVLGRSKKFAETIFPLRSVMVLETMANLGLLYFLFLIGVEMDITVLKRTGRKAVVIAIAGMILPFLIGVSFALVLHERSEFARLGTFILFLGITLSVTSFSVLARVLAEIKLLNSDIGRLALSSALVNDMCAWILLAFAIALAENEATSLASLWVILSSAVFVAICVYVVRPLISLMMRRSSEDESVSEFYICVILTGVMISGFISDALGTHSVFGAFVFGLVIPDGPLGITLIERLEDFVSGLLLPLFFAISGLKTDVSSIQGFGTWAILALVIILACAGKVAGTLVFSLFYKIHFYEGLTLGLLMNAKGLIEMIVLNVLDDKAFAIMVIVAIVMTSVITPIVTNIYKPARKSAPYYKRRTIQRSKPDGEFRVLACVHTPRNVPTIINLLEASHPTKRSPICTYPLHLVELTGRSSAMLIVHSTRKSGRPALNRTQAQSDHIIRAFEKFQQHASFVTVYPLTAISPYSTMHEDICEVAEDKRVSFIIVPFHKQQTVDGGMEPTNPAFRTINQNVLANAPCSVGILVDRGLTGSTRSAANQIQHHVVVVFFGGADDREALAYAWRMSEHPGINLSVMRFIPGESVTETTAATAESGREIVTVEADDDSREMQVDEECVNEFRARTMNDPSVVYMEKIVNNGEETVAAIRAIDPMHDLFIVGRGQGQTSPLTAGLTDWSECPELGAIGDLLASSDFAATYSVLVVQQYTGVEMVGEMAAGTPDSPNPDHERPFDMGRRSSPPRDGSSSHHPQP</sequence>
<keyword evidence="5 12" id="KW-0812">Transmembrane</keyword>
<evidence type="ECO:0000259" key="15">
    <source>
        <dbReference type="Pfam" id="PF23259"/>
    </source>
</evidence>
<keyword evidence="2" id="KW-0813">Transport</keyword>
<feature type="transmembrane region" description="Helical" evidence="12">
    <location>
        <begin position="216"/>
        <end position="237"/>
    </location>
</feature>
<proteinExistence type="inferred from homology"/>
<feature type="transmembrane region" description="Helical" evidence="12">
    <location>
        <begin position="154"/>
        <end position="175"/>
    </location>
</feature>
<feature type="transmembrane region" description="Helical" evidence="12">
    <location>
        <begin position="55"/>
        <end position="72"/>
    </location>
</feature>
<feature type="transmembrane region" description="Helical" evidence="12">
    <location>
        <begin position="92"/>
        <end position="113"/>
    </location>
</feature>
<feature type="domain" description="Cation/H+ exchanger transmembrane" evidence="13">
    <location>
        <begin position="40"/>
        <end position="411"/>
    </location>
</feature>
<evidence type="ECO:0000256" key="10">
    <source>
        <dbReference type="ARBA" id="ARBA00038341"/>
    </source>
</evidence>
<evidence type="ECO:0000256" key="8">
    <source>
        <dbReference type="ARBA" id="ARBA00023065"/>
    </source>
</evidence>
<dbReference type="GO" id="GO:0006885">
    <property type="term" value="P:regulation of pH"/>
    <property type="evidence" value="ECO:0007669"/>
    <property type="project" value="TreeGrafter"/>
</dbReference>
<evidence type="ECO:0000256" key="11">
    <source>
        <dbReference type="SAM" id="MobiDB-lite"/>
    </source>
</evidence>
<feature type="transmembrane region" description="Helical" evidence="12">
    <location>
        <begin position="282"/>
        <end position="300"/>
    </location>
</feature>
<feature type="transmembrane region" description="Helical" evidence="12">
    <location>
        <begin position="393"/>
        <end position="415"/>
    </location>
</feature>
<dbReference type="Gene3D" id="1.20.1530.20">
    <property type="match status" value="1"/>
</dbReference>
<dbReference type="InterPro" id="IPR038770">
    <property type="entry name" value="Na+/solute_symporter_sf"/>
</dbReference>
<feature type="domain" description="Cation/H(+) antiporter C-terminal" evidence="15">
    <location>
        <begin position="613"/>
        <end position="776"/>
    </location>
</feature>
<dbReference type="AlphaFoldDB" id="A0AAD4IYP2"/>
<evidence type="ECO:0000256" key="9">
    <source>
        <dbReference type="ARBA" id="ARBA00023136"/>
    </source>
</evidence>
<feature type="transmembrane region" description="Helical" evidence="12">
    <location>
        <begin position="24"/>
        <end position="43"/>
    </location>
</feature>
<evidence type="ECO:0000259" key="14">
    <source>
        <dbReference type="Pfam" id="PF23256"/>
    </source>
</evidence>
<keyword evidence="8" id="KW-0406">Ion transport</keyword>
<keyword evidence="9 12" id="KW-0472">Membrane</keyword>
<dbReference type="GO" id="GO:1902600">
    <property type="term" value="P:proton transmembrane transport"/>
    <property type="evidence" value="ECO:0007669"/>
    <property type="project" value="InterPro"/>
</dbReference>
<feature type="compositionally biased region" description="Low complexity" evidence="11">
    <location>
        <begin position="804"/>
        <end position="819"/>
    </location>
</feature>
<evidence type="ECO:0000256" key="4">
    <source>
        <dbReference type="ARBA" id="ARBA00022538"/>
    </source>
</evidence>
<keyword evidence="3" id="KW-0050">Antiport</keyword>
<dbReference type="Pfam" id="PF23259">
    <property type="entry name" value="CHX17_C"/>
    <property type="match status" value="1"/>
</dbReference>
<dbReference type="Proteomes" id="UP001190926">
    <property type="component" value="Unassembled WGS sequence"/>
</dbReference>
<accession>A0AAD4IYP2</accession>
<feature type="transmembrane region" description="Helical" evidence="12">
    <location>
        <begin position="187"/>
        <end position="210"/>
    </location>
</feature>
<name>A0AAD4IYP2_PERFH</name>
<dbReference type="GO" id="GO:0012505">
    <property type="term" value="C:endomembrane system"/>
    <property type="evidence" value="ECO:0007669"/>
    <property type="project" value="TreeGrafter"/>
</dbReference>
<feature type="transmembrane region" description="Helical" evidence="12">
    <location>
        <begin position="307"/>
        <end position="323"/>
    </location>
</feature>
<dbReference type="GO" id="GO:0016020">
    <property type="term" value="C:membrane"/>
    <property type="evidence" value="ECO:0007669"/>
    <property type="project" value="UniProtKB-SubCell"/>
</dbReference>
<comment type="subcellular location">
    <subcellularLocation>
        <location evidence="1">Membrane</location>
        <topology evidence="1">Multi-pass membrane protein</topology>
    </subcellularLocation>
</comment>
<evidence type="ECO:0000256" key="6">
    <source>
        <dbReference type="ARBA" id="ARBA00022958"/>
    </source>
</evidence>
<comment type="caution">
    <text evidence="16">The sequence shown here is derived from an EMBL/GenBank/DDBJ whole genome shotgun (WGS) entry which is preliminary data.</text>
</comment>
<dbReference type="GO" id="GO:0015297">
    <property type="term" value="F:antiporter activity"/>
    <property type="evidence" value="ECO:0007669"/>
    <property type="project" value="UniProtKB-KW"/>
</dbReference>
<dbReference type="FunFam" id="1.20.1530.20:FF:000003">
    <property type="entry name" value="Cation/H(+) antiporter 15"/>
    <property type="match status" value="1"/>
</dbReference>
<evidence type="ECO:0000256" key="1">
    <source>
        <dbReference type="ARBA" id="ARBA00004141"/>
    </source>
</evidence>
<dbReference type="InterPro" id="IPR057291">
    <property type="entry name" value="CHX17_2nd"/>
</dbReference>
<keyword evidence="17" id="KW-1185">Reference proteome</keyword>
<dbReference type="PANTHER" id="PTHR32468">
    <property type="entry name" value="CATION/H + ANTIPORTER"/>
    <property type="match status" value="1"/>
</dbReference>
<evidence type="ECO:0000259" key="13">
    <source>
        <dbReference type="Pfam" id="PF00999"/>
    </source>
</evidence>
<evidence type="ECO:0000313" key="17">
    <source>
        <dbReference type="Proteomes" id="UP001190926"/>
    </source>
</evidence>
<dbReference type="EMBL" id="SDAM02000779">
    <property type="protein sequence ID" value="KAH6823551.1"/>
    <property type="molecule type" value="Genomic_DNA"/>
</dbReference>
<dbReference type="Pfam" id="PF00999">
    <property type="entry name" value="Na_H_Exchanger"/>
    <property type="match status" value="1"/>
</dbReference>
<dbReference type="Gene3D" id="3.40.50.12370">
    <property type="match status" value="1"/>
</dbReference>
<comment type="similarity">
    <text evidence="10">Belongs to the monovalent cation:proton antiporter 2 (CPA2) transporter (TC 2.A.37) family. CHX (TC 2.A.37.4) subfamily.</text>
</comment>
<feature type="transmembrane region" description="Helical" evidence="12">
    <location>
        <begin position="257"/>
        <end position="276"/>
    </location>
</feature>
<dbReference type="GO" id="GO:0006813">
    <property type="term" value="P:potassium ion transport"/>
    <property type="evidence" value="ECO:0007669"/>
    <property type="project" value="UniProtKB-KW"/>
</dbReference>
<evidence type="ECO:0000256" key="3">
    <source>
        <dbReference type="ARBA" id="ARBA00022449"/>
    </source>
</evidence>
<evidence type="ECO:0000256" key="5">
    <source>
        <dbReference type="ARBA" id="ARBA00022692"/>
    </source>
</evidence>
<feature type="transmembrane region" description="Helical" evidence="12">
    <location>
        <begin position="335"/>
        <end position="360"/>
    </location>
</feature>
<evidence type="ECO:0000256" key="12">
    <source>
        <dbReference type="SAM" id="Phobius"/>
    </source>
</evidence>
<evidence type="ECO:0000256" key="7">
    <source>
        <dbReference type="ARBA" id="ARBA00022989"/>
    </source>
</evidence>
<gene>
    <name evidence="16" type="ORF">C2S53_012313</name>
</gene>